<dbReference type="STRING" id="307972.A0A2G8LAZ0"/>
<dbReference type="OrthoDB" id="25826at2759"/>
<gene>
    <name evidence="8" type="ORF">BSL78_05660</name>
</gene>
<proteinExistence type="predicted"/>
<sequence length="220" mass="24352">MRTLSSTYPDGLFLKQTYILKNNNLMRLAMQEAEASGFKAIVITVDSVVRPQHRTLPLKDSEFLMTLLSKEENQMVNYIFEEDEESYRAYKEGPLGLTKYMVRQGIRDTPMDIGVIRWVKSVVPNMKVIVKGILTGKAAREAVDNGADAVWVSNHGGRQLDSVPAALDVLSEVVDAVKGTQAEVYIDSGFRTGNDVFKALALGARAVFIGRPVLWGLSVN</sequence>
<evidence type="ECO:0000256" key="4">
    <source>
        <dbReference type="ARBA" id="ARBA00023002"/>
    </source>
</evidence>
<dbReference type="InterPro" id="IPR000262">
    <property type="entry name" value="FMN-dep_DH"/>
</dbReference>
<dbReference type="Pfam" id="PF01070">
    <property type="entry name" value="FMN_dh"/>
    <property type="match status" value="1"/>
</dbReference>
<accession>A0A2G8LAZ0</accession>
<keyword evidence="3" id="KW-0288">FMN</keyword>
<evidence type="ECO:0000256" key="6">
    <source>
        <dbReference type="ARBA" id="ARBA00029327"/>
    </source>
</evidence>
<dbReference type="SUPFAM" id="SSF51395">
    <property type="entry name" value="FMN-linked oxidoreductases"/>
    <property type="match status" value="1"/>
</dbReference>
<keyword evidence="2" id="KW-0285">Flavoprotein</keyword>
<feature type="non-terminal residue" evidence="8">
    <location>
        <position position="220"/>
    </location>
</feature>
<evidence type="ECO:0000256" key="2">
    <source>
        <dbReference type="ARBA" id="ARBA00022630"/>
    </source>
</evidence>
<dbReference type="PROSITE" id="PS00557">
    <property type="entry name" value="FMN_HYDROXY_ACID_DH_1"/>
    <property type="match status" value="1"/>
</dbReference>
<evidence type="ECO:0000256" key="1">
    <source>
        <dbReference type="ARBA" id="ARBA00001917"/>
    </source>
</evidence>
<protein>
    <submittedName>
        <fullName evidence="8">Putative hydroxyacid oxidase 1</fullName>
    </submittedName>
</protein>
<organism evidence="8 9">
    <name type="scientific">Stichopus japonicus</name>
    <name type="common">Sea cucumber</name>
    <dbReference type="NCBI Taxonomy" id="307972"/>
    <lineage>
        <taxon>Eukaryota</taxon>
        <taxon>Metazoa</taxon>
        <taxon>Echinodermata</taxon>
        <taxon>Eleutherozoa</taxon>
        <taxon>Echinozoa</taxon>
        <taxon>Holothuroidea</taxon>
        <taxon>Aspidochirotacea</taxon>
        <taxon>Aspidochirotida</taxon>
        <taxon>Stichopodidae</taxon>
        <taxon>Apostichopus</taxon>
    </lineage>
</organism>
<dbReference type="InterPro" id="IPR013785">
    <property type="entry name" value="Aldolase_TIM"/>
</dbReference>
<reference evidence="8 9" key="1">
    <citation type="journal article" date="2017" name="PLoS Biol.">
        <title>The sea cucumber genome provides insights into morphological evolution and visceral regeneration.</title>
        <authorList>
            <person name="Zhang X."/>
            <person name="Sun L."/>
            <person name="Yuan J."/>
            <person name="Sun Y."/>
            <person name="Gao Y."/>
            <person name="Zhang L."/>
            <person name="Li S."/>
            <person name="Dai H."/>
            <person name="Hamel J.F."/>
            <person name="Liu C."/>
            <person name="Yu Y."/>
            <person name="Liu S."/>
            <person name="Lin W."/>
            <person name="Guo K."/>
            <person name="Jin S."/>
            <person name="Xu P."/>
            <person name="Storey K.B."/>
            <person name="Huan P."/>
            <person name="Zhang T."/>
            <person name="Zhou Y."/>
            <person name="Zhang J."/>
            <person name="Lin C."/>
            <person name="Li X."/>
            <person name="Xing L."/>
            <person name="Huo D."/>
            <person name="Sun M."/>
            <person name="Wang L."/>
            <person name="Mercier A."/>
            <person name="Li F."/>
            <person name="Yang H."/>
            <person name="Xiang J."/>
        </authorList>
    </citation>
    <scope>NUCLEOTIDE SEQUENCE [LARGE SCALE GENOMIC DNA]</scope>
    <source>
        <strain evidence="8">Shaxun</strain>
        <tissue evidence="8">Muscle</tissue>
    </source>
</reference>
<keyword evidence="4" id="KW-0560">Oxidoreductase</keyword>
<dbReference type="GO" id="GO:0005777">
    <property type="term" value="C:peroxisome"/>
    <property type="evidence" value="ECO:0007669"/>
    <property type="project" value="UniProtKB-ARBA"/>
</dbReference>
<evidence type="ECO:0000256" key="3">
    <source>
        <dbReference type="ARBA" id="ARBA00022643"/>
    </source>
</evidence>
<dbReference type="InterPro" id="IPR037396">
    <property type="entry name" value="FMN_HAD"/>
</dbReference>
<dbReference type="GO" id="GO:0003973">
    <property type="term" value="F:(S)-2-hydroxy-acid oxidase activity"/>
    <property type="evidence" value="ECO:0007669"/>
    <property type="project" value="UniProtKB-EC"/>
</dbReference>
<name>A0A2G8LAZ0_STIJA</name>
<comment type="cofactor">
    <cofactor evidence="1">
        <name>FMN</name>
        <dbReference type="ChEBI" id="CHEBI:58210"/>
    </cofactor>
</comment>
<dbReference type="PANTHER" id="PTHR10578">
    <property type="entry name" value="S -2-HYDROXY-ACID OXIDASE-RELATED"/>
    <property type="match status" value="1"/>
</dbReference>
<dbReference type="AlphaFoldDB" id="A0A2G8LAZ0"/>
<dbReference type="Gene3D" id="3.20.20.70">
    <property type="entry name" value="Aldolase class I"/>
    <property type="match status" value="1"/>
</dbReference>
<dbReference type="InterPro" id="IPR008259">
    <property type="entry name" value="FMN_hydac_DH_AS"/>
</dbReference>
<evidence type="ECO:0000313" key="9">
    <source>
        <dbReference type="Proteomes" id="UP000230750"/>
    </source>
</evidence>
<dbReference type="Proteomes" id="UP000230750">
    <property type="component" value="Unassembled WGS sequence"/>
</dbReference>
<comment type="catalytic activity">
    <reaction evidence="5">
        <text>a (2S)-2-hydroxycarboxylate + O2 = a 2-oxocarboxylate + H2O2</text>
        <dbReference type="Rhea" id="RHEA:16789"/>
        <dbReference type="ChEBI" id="CHEBI:15379"/>
        <dbReference type="ChEBI" id="CHEBI:16240"/>
        <dbReference type="ChEBI" id="CHEBI:35179"/>
        <dbReference type="ChEBI" id="CHEBI:58123"/>
        <dbReference type="EC" id="1.1.3.15"/>
    </reaction>
    <physiologicalReaction direction="left-to-right" evidence="5">
        <dbReference type="Rhea" id="RHEA:16790"/>
    </physiologicalReaction>
</comment>
<evidence type="ECO:0000313" key="8">
    <source>
        <dbReference type="EMBL" id="PIK57394.1"/>
    </source>
</evidence>
<comment type="caution">
    <text evidence="8">The sequence shown here is derived from an EMBL/GenBank/DDBJ whole genome shotgun (WGS) entry which is preliminary data.</text>
</comment>
<keyword evidence="9" id="KW-1185">Reference proteome</keyword>
<feature type="domain" description="FMN hydroxy acid dehydrogenase" evidence="7">
    <location>
        <begin position="1"/>
        <end position="220"/>
    </location>
</feature>
<dbReference type="PANTHER" id="PTHR10578:SF107">
    <property type="entry name" value="2-HYDROXYACID OXIDASE 1"/>
    <property type="match status" value="1"/>
</dbReference>
<evidence type="ECO:0000259" key="7">
    <source>
        <dbReference type="PROSITE" id="PS51349"/>
    </source>
</evidence>
<dbReference type="PROSITE" id="PS51349">
    <property type="entry name" value="FMN_HYDROXY_ACID_DH_2"/>
    <property type="match status" value="1"/>
</dbReference>
<evidence type="ECO:0000256" key="5">
    <source>
        <dbReference type="ARBA" id="ARBA00029325"/>
    </source>
</evidence>
<comment type="catalytic activity">
    <reaction evidence="6">
        <text>2-hydroxyoctanoate + O2 = 2-oxooctanoate + H2O2</text>
        <dbReference type="Rhea" id="RHEA:67940"/>
        <dbReference type="ChEBI" id="CHEBI:15379"/>
        <dbReference type="ChEBI" id="CHEBI:16240"/>
        <dbReference type="ChEBI" id="CHEBI:133514"/>
        <dbReference type="ChEBI" id="CHEBI:176689"/>
    </reaction>
    <physiologicalReaction direction="left-to-right" evidence="6">
        <dbReference type="Rhea" id="RHEA:67941"/>
    </physiologicalReaction>
</comment>
<dbReference type="EMBL" id="MRZV01000143">
    <property type="protein sequence ID" value="PIK57394.1"/>
    <property type="molecule type" value="Genomic_DNA"/>
</dbReference>